<proteinExistence type="predicted"/>
<protein>
    <recommendedName>
        <fullName evidence="3">AbiTii domain-containing protein</fullName>
    </recommendedName>
</protein>
<sequence length="361" mass="39906">MTDVDQILALTRKALDDFDTPGKSVTGVVRQAYRIAVRRHDYGEQNWFLLQLSDLGSNASDRDAFRDLQRRLEALLGPDQARREERRQMSRYLTTRLMANGKDHSGSSVEQLEAQLAQIEAVYTSYGQVPTNLTPIDTYFVAQKHDSQQAELLPLLDQHRTMLSRIRQAVHAYLVKTESELEEGRSESSFFDQVQARGNELLTKYAPEAARNFVAAQERIASGGPEDISHALTSCRRMIKSLADALYPASGEMAAGADNVERKMSEDAYKNRLLQYVGEQVGKHKNGAVLQAVIAELGSRLTALDALASKGVHANPSIDEARTCVAQTYLLAADLLSIAEGSSYLMQDEDQSDSAPEPDAA</sequence>
<comment type="caution">
    <text evidence="1">The sequence shown here is derived from an EMBL/GenBank/DDBJ whole genome shotgun (WGS) entry which is preliminary data.</text>
</comment>
<organism evidence="1 2">
    <name type="scientific">Nocardia nova</name>
    <dbReference type="NCBI Taxonomy" id="37330"/>
    <lineage>
        <taxon>Bacteria</taxon>
        <taxon>Bacillati</taxon>
        <taxon>Actinomycetota</taxon>
        <taxon>Actinomycetes</taxon>
        <taxon>Mycobacteriales</taxon>
        <taxon>Nocardiaceae</taxon>
        <taxon>Nocardia</taxon>
    </lineage>
</organism>
<evidence type="ECO:0000313" key="1">
    <source>
        <dbReference type="EMBL" id="PPJ35814.1"/>
    </source>
</evidence>
<dbReference type="RefSeq" id="WP_104380355.1">
    <property type="nucleotide sequence ID" value="NZ_PSZC01000018.1"/>
</dbReference>
<dbReference type="EMBL" id="PSZC01000018">
    <property type="protein sequence ID" value="PPJ35814.1"/>
    <property type="molecule type" value="Genomic_DNA"/>
</dbReference>
<evidence type="ECO:0008006" key="3">
    <source>
        <dbReference type="Google" id="ProtNLM"/>
    </source>
</evidence>
<reference evidence="1 2" key="1">
    <citation type="submission" date="2018-02" db="EMBL/GenBank/DDBJ databases">
        <title>8 Nocardia nova and 1 Nocardia cyriacigeorgica strain used for evolution to TMP-SMX.</title>
        <authorList>
            <person name="Mehta H."/>
            <person name="Weng J."/>
            <person name="Shamoo Y."/>
        </authorList>
    </citation>
    <scope>NUCLEOTIDE SEQUENCE [LARGE SCALE GENOMIC DNA]</scope>
    <source>
        <strain evidence="1 2">MDA3139</strain>
    </source>
</reference>
<dbReference type="AlphaFoldDB" id="A0A2S6AKR9"/>
<gene>
    <name evidence="1" type="ORF">C5E45_23680</name>
</gene>
<name>A0A2S6AKR9_9NOCA</name>
<accession>A0A2S6AKR9</accession>
<evidence type="ECO:0000313" key="2">
    <source>
        <dbReference type="Proteomes" id="UP000239874"/>
    </source>
</evidence>
<dbReference type="Proteomes" id="UP000239874">
    <property type="component" value="Unassembled WGS sequence"/>
</dbReference>